<dbReference type="Proteomes" id="UP000029384">
    <property type="component" value="Unassembled WGS sequence"/>
</dbReference>
<name>A0A087S8T7_9ARCH</name>
<protein>
    <submittedName>
        <fullName evidence="1">dTDP-6-deoxy-L-hexose 3-O-methyltransferase protein</fullName>
    </submittedName>
</protein>
<dbReference type="InterPro" id="IPR008884">
    <property type="entry name" value="TylF_MeTrfase"/>
</dbReference>
<dbReference type="AlphaFoldDB" id="A0A087S8T7"/>
<dbReference type="SUPFAM" id="SSF53335">
    <property type="entry name" value="S-adenosyl-L-methionine-dependent methyltransferases"/>
    <property type="match status" value="1"/>
</dbReference>
<evidence type="ECO:0000313" key="2">
    <source>
        <dbReference type="Proteomes" id="UP000029384"/>
    </source>
</evidence>
<organism evidence="1 2">
    <name type="scientific">Marine Group I thaumarchaeote SCGC AAA799-B03</name>
    <dbReference type="NCBI Taxonomy" id="1502289"/>
    <lineage>
        <taxon>Archaea</taxon>
        <taxon>Nitrososphaerota</taxon>
        <taxon>Marine Group I</taxon>
    </lineage>
</organism>
<sequence>MDKGNIFTKFYETDKIYLEDRQKLSEKYGKRDLWKVIDPWGLYVGISNLSVKLSVADLLRSTLDVPGHVAEFGTWRGDNLMLMAKILRIYDPYGSKVVHGFDSFEGLTEFVKEDKISPDSVKGLYKGSYEELMDFISLYKMNNEIIIHKGLIEDTLPKAVKENQALSFSFVYCDTDLYSSTKVILDNVHDRVSKGGLIVFDEWNHEHFHGEGLAVREFLEEHGDKYEMRHIKHTRQPNMVLEKIAI</sequence>
<keyword evidence="1" id="KW-0808">Transferase</keyword>
<dbReference type="GO" id="GO:0032259">
    <property type="term" value="P:methylation"/>
    <property type="evidence" value="ECO:0007669"/>
    <property type="project" value="UniProtKB-KW"/>
</dbReference>
<reference evidence="1 2" key="1">
    <citation type="submission" date="2014-06" db="EMBL/GenBank/DDBJ databases">
        <authorList>
            <person name="Ngugi D.K."/>
            <person name="Blom J."/>
            <person name="Alam I."/>
            <person name="Rashid M."/>
            <person name="Baalawi W."/>
            <person name="Zhang G."/>
            <person name="Hikmawan T."/>
            <person name="Guan Y."/>
            <person name="Antunes A."/>
            <person name="Siam R."/>
            <person name="El-Dorry H."/>
            <person name="Bajic V."/>
            <person name="Stingl U."/>
        </authorList>
    </citation>
    <scope>NUCLEOTIDE SEQUENCE [LARGE SCALE GENOMIC DNA]</scope>
    <source>
        <strain evidence="1">SCGC AAA799-B03</strain>
    </source>
</reference>
<dbReference type="GO" id="GO:0008168">
    <property type="term" value="F:methyltransferase activity"/>
    <property type="evidence" value="ECO:0007669"/>
    <property type="project" value="UniProtKB-KW"/>
</dbReference>
<comment type="caution">
    <text evidence="1">The sequence shown here is derived from an EMBL/GenBank/DDBJ whole genome shotgun (WGS) entry which is preliminary data.</text>
</comment>
<dbReference type="InterPro" id="IPR029063">
    <property type="entry name" value="SAM-dependent_MTases_sf"/>
</dbReference>
<evidence type="ECO:0000313" key="1">
    <source>
        <dbReference type="EMBL" id="KFM22141.1"/>
    </source>
</evidence>
<gene>
    <name evidence="1" type="ORF">AAA799B03_00163</name>
</gene>
<dbReference type="EMBL" id="JOTA01000003">
    <property type="protein sequence ID" value="KFM22141.1"/>
    <property type="molecule type" value="Genomic_DNA"/>
</dbReference>
<dbReference type="Gene3D" id="3.40.50.150">
    <property type="entry name" value="Vaccinia Virus protein VP39"/>
    <property type="match status" value="1"/>
</dbReference>
<dbReference type="PANTHER" id="PTHR40036:SF1">
    <property type="entry name" value="MACROCIN O-METHYLTRANSFERASE"/>
    <property type="match status" value="1"/>
</dbReference>
<keyword evidence="2" id="KW-1185">Reference proteome</keyword>
<keyword evidence="1" id="KW-0489">Methyltransferase</keyword>
<accession>A0A087S8T7</accession>
<dbReference type="PANTHER" id="PTHR40036">
    <property type="entry name" value="MACROCIN O-METHYLTRANSFERASE"/>
    <property type="match status" value="1"/>
</dbReference>
<proteinExistence type="predicted"/>
<dbReference type="Pfam" id="PF05711">
    <property type="entry name" value="TylF"/>
    <property type="match status" value="1"/>
</dbReference>